<accession>A0A3R9QKT9</accession>
<dbReference type="InterPro" id="IPR019619">
    <property type="entry name" value="DUF2490"/>
</dbReference>
<sequence length="243" mass="27554">MTVRRTVCVIAVLCTFVWAVPVGAQQQQQKPEDPEDEKQIGLWLDQGVSTGLSANKSLDLEFHERFDEGGSNLYEYFVQGGVAFRLRPWITLIPIYRYQRFPGNPNITYENRLQFNVTLSTSHSPWRPTLRTLIEGRFVDNQSASARLRFRPGIDYTLPLRVARPPVLVVSNEFFIVPGNNPFANGGSSYTQNRFQVGVRLPIADSFSVRPYYLLQSVNLPSGWDTNEIFGISLALRIPGKTK</sequence>
<feature type="signal peptide" evidence="1">
    <location>
        <begin position="1"/>
        <end position="24"/>
    </location>
</feature>
<organism evidence="2 3">
    <name type="scientific">Edaphobacter aggregans</name>
    <dbReference type="NCBI Taxonomy" id="570835"/>
    <lineage>
        <taxon>Bacteria</taxon>
        <taxon>Pseudomonadati</taxon>
        <taxon>Acidobacteriota</taxon>
        <taxon>Terriglobia</taxon>
        <taxon>Terriglobales</taxon>
        <taxon>Acidobacteriaceae</taxon>
        <taxon>Edaphobacter</taxon>
    </lineage>
</organism>
<feature type="chain" id="PRO_5018774392" evidence="1">
    <location>
        <begin position="25"/>
        <end position="243"/>
    </location>
</feature>
<dbReference type="RefSeq" id="WP_125487213.1">
    <property type="nucleotide sequence ID" value="NZ_RSDW01000001.1"/>
</dbReference>
<dbReference type="EMBL" id="RSDW01000001">
    <property type="protein sequence ID" value="RSL18937.1"/>
    <property type="molecule type" value="Genomic_DNA"/>
</dbReference>
<reference evidence="2 3" key="1">
    <citation type="submission" date="2018-12" db="EMBL/GenBank/DDBJ databases">
        <title>Sequencing of bacterial isolates from soil warming experiment in Harvard Forest, Massachusetts, USA.</title>
        <authorList>
            <person name="Deangelis K."/>
        </authorList>
    </citation>
    <scope>NUCLEOTIDE SEQUENCE [LARGE SCALE GENOMIC DNA]</scope>
    <source>
        <strain evidence="2 3">EB153</strain>
    </source>
</reference>
<dbReference type="Proteomes" id="UP000269669">
    <property type="component" value="Unassembled WGS sequence"/>
</dbReference>
<evidence type="ECO:0000313" key="3">
    <source>
        <dbReference type="Proteomes" id="UP000269669"/>
    </source>
</evidence>
<gene>
    <name evidence="2" type="ORF">EDE15_4547</name>
</gene>
<evidence type="ECO:0000256" key="1">
    <source>
        <dbReference type="SAM" id="SignalP"/>
    </source>
</evidence>
<dbReference type="Pfam" id="PF10677">
    <property type="entry name" value="DUF2490"/>
    <property type="match status" value="1"/>
</dbReference>
<dbReference type="AlphaFoldDB" id="A0A3R9QKT9"/>
<protein>
    <submittedName>
        <fullName evidence="2">Uncharacterized protein DUF2490</fullName>
    </submittedName>
</protein>
<keyword evidence="1" id="KW-0732">Signal</keyword>
<dbReference type="OrthoDB" id="5381041at2"/>
<comment type="caution">
    <text evidence="2">The sequence shown here is derived from an EMBL/GenBank/DDBJ whole genome shotgun (WGS) entry which is preliminary data.</text>
</comment>
<keyword evidence="3" id="KW-1185">Reference proteome</keyword>
<name>A0A3R9QKT9_9BACT</name>
<evidence type="ECO:0000313" key="2">
    <source>
        <dbReference type="EMBL" id="RSL18937.1"/>
    </source>
</evidence>
<proteinExistence type="predicted"/>